<keyword evidence="3" id="KW-1185">Reference proteome</keyword>
<dbReference type="Gene3D" id="3.40.50.150">
    <property type="entry name" value="Vaccinia Virus protein VP39"/>
    <property type="match status" value="1"/>
</dbReference>
<dbReference type="InterPro" id="IPR029063">
    <property type="entry name" value="SAM-dependent_MTases_sf"/>
</dbReference>
<gene>
    <name evidence="2" type="ORF">A6A05_00595</name>
</gene>
<proteinExistence type="predicted"/>
<organism evidence="2 3">
    <name type="scientific">Magnetospirillum moscoviense</name>
    <dbReference type="NCBI Taxonomy" id="1437059"/>
    <lineage>
        <taxon>Bacteria</taxon>
        <taxon>Pseudomonadati</taxon>
        <taxon>Pseudomonadota</taxon>
        <taxon>Alphaproteobacteria</taxon>
        <taxon>Rhodospirillales</taxon>
        <taxon>Rhodospirillaceae</taxon>
        <taxon>Magnetospirillum</taxon>
    </lineage>
</organism>
<sequence length="257" mass="29185">MMTMSQDLFKGNATKIEMSRYIDLDIYHAVERTHPFYVEMTDAIHDVLVRLGLERRQARAWEFGAGTGLATEELLRYPNLSVDAVDLDQECCRILEDHMQAKGGHHVRVFCDDALTHGEVGAYDLALSVFAHDHIPSSLAGALVRNIRKNLKAGGHYVMGGEFLPHYETEDQWRRALYTYHGFIVDHALRNEHFEVAQIEISALRSGLYRIGDFKRHEALFEAEMLADGFRLDSKIKIGPLESDDVGGVFVYVFEAI</sequence>
<evidence type="ECO:0000313" key="2">
    <source>
        <dbReference type="EMBL" id="OAN55092.1"/>
    </source>
</evidence>
<dbReference type="SUPFAM" id="SSF53335">
    <property type="entry name" value="S-adenosyl-L-methionine-dependent methyltransferases"/>
    <property type="match status" value="1"/>
</dbReference>
<evidence type="ECO:0000259" key="1">
    <source>
        <dbReference type="Pfam" id="PF13649"/>
    </source>
</evidence>
<accession>A0A178MW87</accession>
<dbReference type="AlphaFoldDB" id="A0A178MW87"/>
<dbReference type="InterPro" id="IPR041698">
    <property type="entry name" value="Methyltransf_25"/>
</dbReference>
<dbReference type="EMBL" id="LWQU01000104">
    <property type="protein sequence ID" value="OAN55092.1"/>
    <property type="molecule type" value="Genomic_DNA"/>
</dbReference>
<comment type="caution">
    <text evidence="2">The sequence shown here is derived from an EMBL/GenBank/DDBJ whole genome shotgun (WGS) entry which is preliminary data.</text>
</comment>
<dbReference type="STRING" id="1437059.A6A05_00595"/>
<dbReference type="Pfam" id="PF13649">
    <property type="entry name" value="Methyltransf_25"/>
    <property type="match status" value="1"/>
</dbReference>
<feature type="domain" description="Methyltransferase" evidence="1">
    <location>
        <begin position="62"/>
        <end position="155"/>
    </location>
</feature>
<protein>
    <recommendedName>
        <fullName evidence="1">Methyltransferase domain-containing protein</fullName>
    </recommendedName>
</protein>
<name>A0A178MW87_9PROT</name>
<dbReference type="OrthoDB" id="9777830at2"/>
<dbReference type="CDD" id="cd02440">
    <property type="entry name" value="AdoMet_MTases"/>
    <property type="match status" value="1"/>
</dbReference>
<dbReference type="Proteomes" id="UP000078543">
    <property type="component" value="Unassembled WGS sequence"/>
</dbReference>
<reference evidence="2 3" key="1">
    <citation type="submission" date="2016-04" db="EMBL/GenBank/DDBJ databases">
        <title>Draft genome sequence of freshwater magnetotactic bacteria Magnetospirillum marisnigri SP-1 and Magnetospirillum moscoviense BB-1.</title>
        <authorList>
            <person name="Koziaeva V."/>
            <person name="Dziuba M.V."/>
            <person name="Ivanov T.M."/>
            <person name="Kuznetsov B."/>
            <person name="Grouzdev D.S."/>
        </authorList>
    </citation>
    <scope>NUCLEOTIDE SEQUENCE [LARGE SCALE GENOMIC DNA]</scope>
    <source>
        <strain evidence="2 3">BB-1</strain>
    </source>
</reference>
<evidence type="ECO:0000313" key="3">
    <source>
        <dbReference type="Proteomes" id="UP000078543"/>
    </source>
</evidence>